<organism evidence="3 4">
    <name type="scientific">Sphaerulina musiva (strain SO2202)</name>
    <name type="common">Poplar stem canker fungus</name>
    <name type="synonym">Septoria musiva</name>
    <dbReference type="NCBI Taxonomy" id="692275"/>
    <lineage>
        <taxon>Eukaryota</taxon>
        <taxon>Fungi</taxon>
        <taxon>Dikarya</taxon>
        <taxon>Ascomycota</taxon>
        <taxon>Pezizomycotina</taxon>
        <taxon>Dothideomycetes</taxon>
        <taxon>Dothideomycetidae</taxon>
        <taxon>Mycosphaerellales</taxon>
        <taxon>Mycosphaerellaceae</taxon>
        <taxon>Sphaerulina</taxon>
    </lineage>
</organism>
<name>M3C393_SPHMS</name>
<dbReference type="AlphaFoldDB" id="M3C393"/>
<keyword evidence="1" id="KW-0472">Membrane</keyword>
<dbReference type="Proteomes" id="UP000016931">
    <property type="component" value="Unassembled WGS sequence"/>
</dbReference>
<feature type="transmembrane region" description="Helical" evidence="1">
    <location>
        <begin position="104"/>
        <end position="123"/>
    </location>
</feature>
<evidence type="ECO:0000313" key="4">
    <source>
        <dbReference type="Proteomes" id="UP000016931"/>
    </source>
</evidence>
<feature type="chain" id="PRO_5004031693" evidence="2">
    <location>
        <begin position="22"/>
        <end position="155"/>
    </location>
</feature>
<dbReference type="EMBL" id="KB456262">
    <property type="protein sequence ID" value="EMF14756.1"/>
    <property type="molecule type" value="Genomic_DNA"/>
</dbReference>
<evidence type="ECO:0000256" key="2">
    <source>
        <dbReference type="SAM" id="SignalP"/>
    </source>
</evidence>
<proteinExistence type="predicted"/>
<gene>
    <name evidence="3" type="ORF">SEPMUDRAFT_116018</name>
</gene>
<dbReference type="GeneID" id="27898351"/>
<feature type="signal peptide" evidence="2">
    <location>
        <begin position="1"/>
        <end position="21"/>
    </location>
</feature>
<reference evidence="3 4" key="1">
    <citation type="journal article" date="2012" name="PLoS Pathog.">
        <title>Diverse lifestyles and strategies of plant pathogenesis encoded in the genomes of eighteen Dothideomycetes fungi.</title>
        <authorList>
            <person name="Ohm R.A."/>
            <person name="Feau N."/>
            <person name="Henrissat B."/>
            <person name="Schoch C.L."/>
            <person name="Horwitz B.A."/>
            <person name="Barry K.W."/>
            <person name="Condon B.J."/>
            <person name="Copeland A.C."/>
            <person name="Dhillon B."/>
            <person name="Glaser F."/>
            <person name="Hesse C.N."/>
            <person name="Kosti I."/>
            <person name="LaButti K."/>
            <person name="Lindquist E.A."/>
            <person name="Lucas S."/>
            <person name="Salamov A.A."/>
            <person name="Bradshaw R.E."/>
            <person name="Ciuffetti L."/>
            <person name="Hamelin R.C."/>
            <person name="Kema G.H.J."/>
            <person name="Lawrence C."/>
            <person name="Scott J.A."/>
            <person name="Spatafora J.W."/>
            <person name="Turgeon B.G."/>
            <person name="de Wit P.J.G.M."/>
            <person name="Zhong S."/>
            <person name="Goodwin S.B."/>
            <person name="Grigoriev I.V."/>
        </authorList>
    </citation>
    <scope>NUCLEOTIDE SEQUENCE [LARGE SCALE GENOMIC DNA]</scope>
    <source>
        <strain evidence="3 4">SO2202</strain>
    </source>
</reference>
<dbReference type="RefSeq" id="XP_016762877.1">
    <property type="nucleotide sequence ID" value="XM_016901214.1"/>
</dbReference>
<keyword evidence="2" id="KW-0732">Signal</keyword>
<keyword evidence="4" id="KW-1185">Reference proteome</keyword>
<dbReference type="HOGENOM" id="CLU_1696596_0_0_1"/>
<keyword evidence="1" id="KW-1133">Transmembrane helix</keyword>
<evidence type="ECO:0000313" key="3">
    <source>
        <dbReference type="EMBL" id="EMF14756.1"/>
    </source>
</evidence>
<sequence>MASTTSIARLLTALFVPRLIGSSIGIWSRKSLARLDDGHLGNTGVISLFALQQHQCIQKLKKPLPLWDQQAGSATARPPVPVGNIEDMVDRRPTRQDEFMRRTVDIIIIIIIIGITIIFIIIIDSLRSNEDEAFDRPLKPRNHPYFYTSSRLSSD</sequence>
<keyword evidence="1" id="KW-0812">Transmembrane</keyword>
<evidence type="ECO:0000256" key="1">
    <source>
        <dbReference type="SAM" id="Phobius"/>
    </source>
</evidence>
<protein>
    <submittedName>
        <fullName evidence="3">Uncharacterized protein</fullName>
    </submittedName>
</protein>
<accession>M3C393</accession>